<comment type="caution">
    <text evidence="3">The sequence shown here is derived from an EMBL/GenBank/DDBJ whole genome shotgun (WGS) entry which is preliminary data.</text>
</comment>
<keyword evidence="4" id="KW-1185">Reference proteome</keyword>
<evidence type="ECO:0000313" key="4">
    <source>
        <dbReference type="Proteomes" id="UP000266673"/>
    </source>
</evidence>
<feature type="compositionally biased region" description="Polar residues" evidence="1">
    <location>
        <begin position="61"/>
        <end position="75"/>
    </location>
</feature>
<dbReference type="Proteomes" id="UP000266673">
    <property type="component" value="Unassembled WGS sequence"/>
</dbReference>
<accession>A0A397U0Y2</accession>
<reference evidence="3 4" key="1">
    <citation type="submission" date="2018-06" db="EMBL/GenBank/DDBJ databases">
        <title>Comparative genomics reveals the genomic features of Rhizophagus irregularis, R. cerebriforme, R. diaphanum and Gigaspora rosea, and their symbiotic lifestyle signature.</title>
        <authorList>
            <person name="Morin E."/>
            <person name="San Clemente H."/>
            <person name="Chen E.C.H."/>
            <person name="De La Providencia I."/>
            <person name="Hainaut M."/>
            <person name="Kuo A."/>
            <person name="Kohler A."/>
            <person name="Murat C."/>
            <person name="Tang N."/>
            <person name="Roy S."/>
            <person name="Loubradou J."/>
            <person name="Henrissat B."/>
            <person name="Grigoriev I.V."/>
            <person name="Corradi N."/>
            <person name="Roux C."/>
            <person name="Martin F.M."/>
        </authorList>
    </citation>
    <scope>NUCLEOTIDE SEQUENCE [LARGE SCALE GENOMIC DNA]</scope>
    <source>
        <strain evidence="3 4">DAOM 194757</strain>
    </source>
</reference>
<feature type="compositionally biased region" description="Basic and acidic residues" evidence="1">
    <location>
        <begin position="28"/>
        <end position="43"/>
    </location>
</feature>
<evidence type="ECO:0000256" key="1">
    <source>
        <dbReference type="SAM" id="MobiDB-lite"/>
    </source>
</evidence>
<dbReference type="Pfam" id="PF20209">
    <property type="entry name" value="DUF6570"/>
    <property type="match status" value="1"/>
</dbReference>
<name>A0A397U0Y2_9GLOM</name>
<evidence type="ECO:0000313" key="3">
    <source>
        <dbReference type="EMBL" id="RIB01053.1"/>
    </source>
</evidence>
<feature type="domain" description="DUF6570" evidence="2">
    <location>
        <begin position="128"/>
        <end position="161"/>
    </location>
</feature>
<feature type="region of interest" description="Disordered" evidence="1">
    <location>
        <begin position="26"/>
        <end position="75"/>
    </location>
</feature>
<dbReference type="STRING" id="44941.A0A397U0Y2"/>
<organism evidence="3 4">
    <name type="scientific">Gigaspora rosea</name>
    <dbReference type="NCBI Taxonomy" id="44941"/>
    <lineage>
        <taxon>Eukaryota</taxon>
        <taxon>Fungi</taxon>
        <taxon>Fungi incertae sedis</taxon>
        <taxon>Mucoromycota</taxon>
        <taxon>Glomeromycotina</taxon>
        <taxon>Glomeromycetes</taxon>
        <taxon>Diversisporales</taxon>
        <taxon>Gigasporaceae</taxon>
        <taxon>Gigaspora</taxon>
    </lineage>
</organism>
<dbReference type="AlphaFoldDB" id="A0A397U0Y2"/>
<dbReference type="OrthoDB" id="2440225at2759"/>
<evidence type="ECO:0000259" key="2">
    <source>
        <dbReference type="Pfam" id="PF20209"/>
    </source>
</evidence>
<sequence length="330" mass="38725">MTKKSRRDTQEECETRLAHKCTLYHQNKARETEVQRKTDEQQRNRNLQNASNMRKRRATSIPKSPQTASNINEEGENSLSILDRKLLNKFHDIINKLKNKQCNTCNERFPSLDIFGENECRRCYNKKTISKKFLVANNMDPGEVPEELKDLTNIEKMLIAQDLQEFVTRLPRNPALLDVLVVRRSSTNGTVFRDFNLTEDENQDEQNVVINEADNELNEDEFISQTFVPFLSSGQSENSAISNALSQMQQDNLQQEWIDWPHNENCPINEFQTASYMARAFPTFFPRGIADLRSQRIKEIKPGEYFKHLMLYKDGQFAHHPRWYYFALKH</sequence>
<protein>
    <recommendedName>
        <fullName evidence="2">DUF6570 domain-containing protein</fullName>
    </recommendedName>
</protein>
<gene>
    <name evidence="3" type="ORF">C2G38_2232031</name>
</gene>
<proteinExistence type="predicted"/>
<dbReference type="InterPro" id="IPR046700">
    <property type="entry name" value="DUF6570"/>
</dbReference>
<dbReference type="EMBL" id="QKWP01003365">
    <property type="protein sequence ID" value="RIB01053.1"/>
    <property type="molecule type" value="Genomic_DNA"/>
</dbReference>